<feature type="transmembrane region" description="Helical" evidence="6">
    <location>
        <begin position="412"/>
        <end position="433"/>
    </location>
</feature>
<dbReference type="InterPro" id="IPR050250">
    <property type="entry name" value="Macrolide_Exporter_MacB"/>
</dbReference>
<feature type="transmembrane region" description="Helical" evidence="6">
    <location>
        <begin position="21"/>
        <end position="41"/>
    </location>
</feature>
<accession>A0A5M5XFG9</accession>
<feature type="transmembrane region" description="Helical" evidence="6">
    <location>
        <begin position="325"/>
        <end position="348"/>
    </location>
</feature>
<proteinExistence type="predicted"/>
<dbReference type="InterPro" id="IPR003838">
    <property type="entry name" value="ABC3_permease_C"/>
</dbReference>
<feature type="transmembrane region" description="Helical" evidence="6">
    <location>
        <begin position="639"/>
        <end position="659"/>
    </location>
</feature>
<evidence type="ECO:0000256" key="5">
    <source>
        <dbReference type="ARBA" id="ARBA00023136"/>
    </source>
</evidence>
<evidence type="ECO:0000256" key="4">
    <source>
        <dbReference type="ARBA" id="ARBA00022989"/>
    </source>
</evidence>
<dbReference type="PANTHER" id="PTHR30572">
    <property type="entry name" value="MEMBRANE COMPONENT OF TRANSPORTER-RELATED"/>
    <property type="match status" value="1"/>
</dbReference>
<dbReference type="PANTHER" id="PTHR30572:SF18">
    <property type="entry name" value="ABC-TYPE MACROLIDE FAMILY EXPORT SYSTEM PERMEASE COMPONENT 2"/>
    <property type="match status" value="1"/>
</dbReference>
<keyword evidence="5 6" id="KW-0472">Membrane</keyword>
<name>A0A5M5XFG9_BACFG</name>
<protein>
    <submittedName>
        <fullName evidence="9">FtsX-like permease family protein</fullName>
    </submittedName>
</protein>
<keyword evidence="2" id="KW-1003">Cell membrane</keyword>
<feature type="domain" description="MacB-like periplasmic core" evidence="8">
    <location>
        <begin position="24"/>
        <end position="238"/>
    </location>
</feature>
<evidence type="ECO:0000256" key="3">
    <source>
        <dbReference type="ARBA" id="ARBA00022692"/>
    </source>
</evidence>
<dbReference type="AlphaFoldDB" id="A0A5M5XFG9"/>
<comment type="caution">
    <text evidence="9">The sequence shown here is derived from an EMBL/GenBank/DDBJ whole genome shotgun (WGS) entry which is preliminary data.</text>
</comment>
<organism evidence="9 10">
    <name type="scientific">Bacteroides fragilis</name>
    <dbReference type="NCBI Taxonomy" id="817"/>
    <lineage>
        <taxon>Bacteria</taxon>
        <taxon>Pseudomonadati</taxon>
        <taxon>Bacteroidota</taxon>
        <taxon>Bacteroidia</taxon>
        <taxon>Bacteroidales</taxon>
        <taxon>Bacteroidaceae</taxon>
        <taxon>Bacteroides</taxon>
    </lineage>
</organism>
<reference evidence="9 10" key="1">
    <citation type="journal article" date="2019" name="Nat. Med.">
        <title>A library of human gut bacterial isolates paired with longitudinal multiomics data enables mechanistic microbiome research.</title>
        <authorList>
            <person name="Poyet M."/>
            <person name="Groussin M."/>
            <person name="Gibbons S.M."/>
            <person name="Avila-Pacheco J."/>
            <person name="Jiang X."/>
            <person name="Kearney S.M."/>
            <person name="Perrotta A.R."/>
            <person name="Berdy B."/>
            <person name="Zhao S."/>
            <person name="Lieberman T.D."/>
            <person name="Swanson P.K."/>
            <person name="Smith M."/>
            <person name="Roesemann S."/>
            <person name="Alexander J.E."/>
            <person name="Rich S.A."/>
            <person name="Livny J."/>
            <person name="Vlamakis H."/>
            <person name="Clish C."/>
            <person name="Bullock K."/>
            <person name="Deik A."/>
            <person name="Scott J."/>
            <person name="Pierce K.A."/>
            <person name="Xavier R.J."/>
            <person name="Alm E.J."/>
        </authorList>
    </citation>
    <scope>NUCLEOTIDE SEQUENCE [LARGE SCALE GENOMIC DNA]</scope>
    <source>
        <strain evidence="9 10">BIOML-A1</strain>
    </source>
</reference>
<gene>
    <name evidence="9" type="ORF">F2Z25_08425</name>
</gene>
<sequence length="762" mass="86229">MRQLYYTFRTLLRGRGVNLTKIISLTLGLLVGILLFARVAFELSFDGHYKEVDRLCVINAVYYVGGEKGEAHQVVLAPVPGAIAEGFPDEIESSTVVRIRYGDNTLFYNNVRQCPKMILSDSLFFKTMGIDIISGDPRELVNPETMFVSRSFARRIFGDESPIGKTLLYNRTLPMTIKGVYEDIPENSSLYHEVVISFSTIEKHHWECMGWECGDSFQGYIRLKNASDLDKVNSRIDPIIEKHLPFRPEEGFAIRYSLQPIRGVHASAPVIQKMVMIMSLLGLVILFIAAMNYVLISISSLARRAKAIGVHKCNGASERNIFSMFLWETGIIIMISLILVGVLVLNFREDIEYLASASIGALFTWETLWVPICVIVILFIVAGIIPGHLFSSIPVTHVFRNYTERKGGWKRTLLFLQFTGVTFVLGILCVVLLQYNRITTKPIGYNPEGIAFTYHNFADSESALDNLRRLPMVSDVSDSESSIISGYGGLAVTDENGIILFTTRLNACLYNYVPFMGIRIKEGRNLNGPDQALVNEEFVRQMRWTDGAVGKKYENFTIVGVMENFPVNSYYEEQDPVAFIGQQQINNCYHVRLKQPYEENLRSLNKSMEEMYPTEDIIFKSLSYSIEDQYQNVRRFRDAVMLAFVVILLISLMGLIGYISDEIQRRSKEIAIRKVNGAEVSHILNLLSKDIIWTASPAVLFGTAGAYFVGIQWLGQFAERISLQVYWFVLIAIVVLAMIFLSAVIKVWHIANENPVKSIKSE</sequence>
<dbReference type="Proteomes" id="UP000429838">
    <property type="component" value="Unassembled WGS sequence"/>
</dbReference>
<dbReference type="GO" id="GO:0022857">
    <property type="term" value="F:transmembrane transporter activity"/>
    <property type="evidence" value="ECO:0007669"/>
    <property type="project" value="TreeGrafter"/>
</dbReference>
<evidence type="ECO:0000256" key="2">
    <source>
        <dbReference type="ARBA" id="ARBA00022475"/>
    </source>
</evidence>
<feature type="transmembrane region" description="Helical" evidence="6">
    <location>
        <begin position="691"/>
        <end position="713"/>
    </location>
</feature>
<feature type="transmembrane region" description="Helical" evidence="6">
    <location>
        <begin position="274"/>
        <end position="296"/>
    </location>
</feature>
<dbReference type="Pfam" id="PF02687">
    <property type="entry name" value="FtsX"/>
    <property type="match status" value="2"/>
</dbReference>
<evidence type="ECO:0000313" key="9">
    <source>
        <dbReference type="EMBL" id="KAA5208075.1"/>
    </source>
</evidence>
<feature type="transmembrane region" description="Helical" evidence="6">
    <location>
        <begin position="725"/>
        <end position="748"/>
    </location>
</feature>
<feature type="domain" description="ABC3 transporter permease C-terminal" evidence="7">
    <location>
        <begin position="642"/>
        <end position="755"/>
    </location>
</feature>
<comment type="subcellular location">
    <subcellularLocation>
        <location evidence="1">Cell membrane</location>
        <topology evidence="1">Multi-pass membrane protein</topology>
    </subcellularLocation>
</comment>
<evidence type="ECO:0000259" key="8">
    <source>
        <dbReference type="Pfam" id="PF12704"/>
    </source>
</evidence>
<evidence type="ECO:0000256" key="6">
    <source>
        <dbReference type="SAM" id="Phobius"/>
    </source>
</evidence>
<evidence type="ECO:0000256" key="1">
    <source>
        <dbReference type="ARBA" id="ARBA00004651"/>
    </source>
</evidence>
<evidence type="ECO:0000313" key="10">
    <source>
        <dbReference type="Proteomes" id="UP000429838"/>
    </source>
</evidence>
<keyword evidence="4 6" id="KW-1133">Transmembrane helix</keyword>
<dbReference type="GO" id="GO:0005886">
    <property type="term" value="C:plasma membrane"/>
    <property type="evidence" value="ECO:0007669"/>
    <property type="project" value="UniProtKB-SubCell"/>
</dbReference>
<evidence type="ECO:0000259" key="7">
    <source>
        <dbReference type="Pfam" id="PF02687"/>
    </source>
</evidence>
<keyword evidence="3 6" id="KW-0812">Transmembrane</keyword>
<feature type="transmembrane region" description="Helical" evidence="6">
    <location>
        <begin position="368"/>
        <end position="391"/>
    </location>
</feature>
<feature type="domain" description="ABC3 transporter permease C-terminal" evidence="7">
    <location>
        <begin position="280"/>
        <end position="392"/>
    </location>
</feature>
<dbReference type="Pfam" id="PF12704">
    <property type="entry name" value="MacB_PCD"/>
    <property type="match status" value="1"/>
</dbReference>
<dbReference type="EMBL" id="VWAQ01000006">
    <property type="protein sequence ID" value="KAA5208075.1"/>
    <property type="molecule type" value="Genomic_DNA"/>
</dbReference>
<dbReference type="InterPro" id="IPR025857">
    <property type="entry name" value="MacB_PCD"/>
</dbReference>